<dbReference type="InterPro" id="IPR009822">
    <property type="entry name" value="YaeQ"/>
</dbReference>
<dbReference type="PANTHER" id="PTHR38784:SF1">
    <property type="entry name" value="SUCROSE PHOSPHORYLASE"/>
    <property type="match status" value="1"/>
</dbReference>
<dbReference type="PIRSF" id="PIRSF011484">
    <property type="entry name" value="YaeQ"/>
    <property type="match status" value="1"/>
</dbReference>
<dbReference type="Pfam" id="PF07152">
    <property type="entry name" value="YaeQ"/>
    <property type="match status" value="1"/>
</dbReference>
<evidence type="ECO:0000313" key="1">
    <source>
        <dbReference type="EMBL" id="CUB05530.1"/>
    </source>
</evidence>
<name>A0A0K6IQZ0_9GAMM</name>
<dbReference type="Proteomes" id="UP000182769">
    <property type="component" value="Unassembled WGS sequence"/>
</dbReference>
<keyword evidence="2" id="KW-1185">Reference proteome</keyword>
<dbReference type="SUPFAM" id="SSF52980">
    <property type="entry name" value="Restriction endonuclease-like"/>
    <property type="match status" value="1"/>
</dbReference>
<sequence length="194" mass="22694">MRAIFYDLVELRKMAIKATIYKASVQVSDMDRHHYQSYDLTLALHPSETEERMMTRLATFALLADEKEGDEQLSFTKGISTEDEPDLWQKNFSDEILLWVELGQPEEKRLRKACGRAQDVVIVNYNDKSDIWWEQNKSKLSRFDNLRVLQFAESEIQALEGLCTRTMQLNVTIQDGEMWISSQQGECVLHPTWR</sequence>
<dbReference type="STRING" id="1137284.GCA_001418205_03042"/>
<dbReference type="SMART" id="SM01322">
    <property type="entry name" value="YaeQ"/>
    <property type="match status" value="1"/>
</dbReference>
<proteinExistence type="predicted"/>
<dbReference type="InterPro" id="IPR038590">
    <property type="entry name" value="YaeQ_sf"/>
</dbReference>
<dbReference type="EMBL" id="CYHG01000011">
    <property type="protein sequence ID" value="CUB05530.1"/>
    <property type="molecule type" value="Genomic_DNA"/>
</dbReference>
<accession>A0A0K6IQZ0</accession>
<reference evidence="2" key="1">
    <citation type="submission" date="2015-08" db="EMBL/GenBank/DDBJ databases">
        <authorList>
            <person name="Varghese N."/>
        </authorList>
    </citation>
    <scope>NUCLEOTIDE SEQUENCE [LARGE SCALE GENOMIC DNA]</scope>
    <source>
        <strain evidence="2">JCM 18476</strain>
    </source>
</reference>
<gene>
    <name evidence="1" type="ORF">Ga0061065_111102</name>
</gene>
<dbReference type="PANTHER" id="PTHR38784">
    <property type="entry name" value="SUCROSE PHOSPHORYLASE"/>
    <property type="match status" value="1"/>
</dbReference>
<dbReference type="CDD" id="cd22368">
    <property type="entry name" value="YaeQ-like"/>
    <property type="match status" value="1"/>
</dbReference>
<dbReference type="Gene3D" id="3.10.640.10">
    <property type="entry name" value="Restriction endonuclease-like alpha-beta roll domain"/>
    <property type="match status" value="1"/>
</dbReference>
<protein>
    <submittedName>
        <fullName evidence="1">Uncharacterized conserved protein YaeQ, suppresses RfaH defect</fullName>
    </submittedName>
</protein>
<dbReference type="InterPro" id="IPR011335">
    <property type="entry name" value="Restrct_endonuc-II-like"/>
</dbReference>
<evidence type="ECO:0000313" key="2">
    <source>
        <dbReference type="Proteomes" id="UP000182769"/>
    </source>
</evidence>
<organism evidence="1 2">
    <name type="scientific">Marinomonas fungiae</name>
    <dbReference type="NCBI Taxonomy" id="1137284"/>
    <lineage>
        <taxon>Bacteria</taxon>
        <taxon>Pseudomonadati</taxon>
        <taxon>Pseudomonadota</taxon>
        <taxon>Gammaproteobacteria</taxon>
        <taxon>Oceanospirillales</taxon>
        <taxon>Oceanospirillaceae</taxon>
        <taxon>Marinomonas</taxon>
    </lineage>
</organism>
<dbReference type="AlphaFoldDB" id="A0A0K6IQZ0"/>